<comment type="caution">
    <text evidence="1">The sequence shown here is derived from an EMBL/GenBank/DDBJ whole genome shotgun (WGS) entry which is preliminary data.</text>
</comment>
<dbReference type="RefSeq" id="WP_155189197.1">
    <property type="nucleotide sequence ID" value="NZ_BAAAEA010000011.1"/>
</dbReference>
<gene>
    <name evidence="1" type="ORF">SAMN06265374_0145</name>
</gene>
<accession>A0ABY1PQE6</accession>
<evidence type="ECO:0000313" key="2">
    <source>
        <dbReference type="Proteomes" id="UP001157914"/>
    </source>
</evidence>
<proteinExistence type="predicted"/>
<dbReference type="EMBL" id="FXTT01000015">
    <property type="protein sequence ID" value="SMP37487.1"/>
    <property type="molecule type" value="Genomic_DNA"/>
</dbReference>
<name>A0ABY1PQE6_9HYPH</name>
<evidence type="ECO:0000313" key="1">
    <source>
        <dbReference type="EMBL" id="SMP37487.1"/>
    </source>
</evidence>
<keyword evidence="2" id="KW-1185">Reference proteome</keyword>
<reference evidence="1 2" key="1">
    <citation type="submission" date="2017-05" db="EMBL/GenBank/DDBJ databases">
        <authorList>
            <person name="Varghese N."/>
            <person name="Submissions S."/>
        </authorList>
    </citation>
    <scope>NUCLEOTIDE SEQUENCE [LARGE SCALE GENOMIC DNA]</scope>
    <source>
        <strain evidence="1 2">DSM 15949</strain>
    </source>
</reference>
<dbReference type="Proteomes" id="UP001157914">
    <property type="component" value="Unassembled WGS sequence"/>
</dbReference>
<protein>
    <submittedName>
        <fullName evidence="1">Uncharacterized protein</fullName>
    </submittedName>
</protein>
<organism evidence="1 2">
    <name type="scientific">Roseibium denhamense</name>
    <dbReference type="NCBI Taxonomy" id="76305"/>
    <lineage>
        <taxon>Bacteria</taxon>
        <taxon>Pseudomonadati</taxon>
        <taxon>Pseudomonadota</taxon>
        <taxon>Alphaproteobacteria</taxon>
        <taxon>Hyphomicrobiales</taxon>
        <taxon>Stappiaceae</taxon>
        <taxon>Roseibium</taxon>
    </lineage>
</organism>
<sequence length="46" mass="5212">MKTEHRKIDKLPTVRKAAPTAVGASYNLMPRVVQTPAGRRIMRDCF</sequence>